<dbReference type="InterPro" id="IPR003848">
    <property type="entry name" value="DUF218"/>
</dbReference>
<organism evidence="2 3">
    <name type="scientific">Paenibacillus cellulosilyticus</name>
    <dbReference type="NCBI Taxonomy" id="375489"/>
    <lineage>
        <taxon>Bacteria</taxon>
        <taxon>Bacillati</taxon>
        <taxon>Bacillota</taxon>
        <taxon>Bacilli</taxon>
        <taxon>Bacillales</taxon>
        <taxon>Paenibacillaceae</taxon>
        <taxon>Paenibacillus</taxon>
    </lineage>
</organism>
<dbReference type="PANTHER" id="PTHR30336">
    <property type="entry name" value="INNER MEMBRANE PROTEIN, PROBABLE PERMEASE"/>
    <property type="match status" value="1"/>
</dbReference>
<proteinExistence type="predicted"/>
<dbReference type="Gene3D" id="3.40.50.620">
    <property type="entry name" value="HUPs"/>
    <property type="match status" value="1"/>
</dbReference>
<dbReference type="InterPro" id="IPR014729">
    <property type="entry name" value="Rossmann-like_a/b/a_fold"/>
</dbReference>
<sequence length="195" mass="22423">MLLSELSVEDLDHTMINRIIFENLNDDGLIGDVVLVFGSITAPVYRVPKAVELLHSNRASKIIMSGGQSDPPEAMAMQDAALRLGAQQSDIILETRSNNTFENALFTKSLLDEIYGLKAIRRILLVTNYFHLRRCLLTMKTYMPEWIEYSLCGVLDNNTRPENWWTNEKGRTRVMNEVERLIKYTRSKSIVDWKI</sequence>
<gene>
    <name evidence="2" type="ORF">DFQ01_13037</name>
</gene>
<dbReference type="PANTHER" id="PTHR30336:SF20">
    <property type="entry name" value="DUF218 DOMAIN-CONTAINING PROTEIN"/>
    <property type="match status" value="1"/>
</dbReference>
<feature type="domain" description="DUF218" evidence="1">
    <location>
        <begin position="32"/>
        <end position="143"/>
    </location>
</feature>
<dbReference type="RefSeq" id="WP_110046706.1">
    <property type="nucleotide sequence ID" value="NZ_CP054612.1"/>
</dbReference>
<dbReference type="Proteomes" id="UP000246635">
    <property type="component" value="Unassembled WGS sequence"/>
</dbReference>
<name>A0A2V2YVK4_9BACL</name>
<dbReference type="CDD" id="cd06259">
    <property type="entry name" value="YdcF-like"/>
    <property type="match status" value="1"/>
</dbReference>
<protein>
    <submittedName>
        <fullName evidence="2">DUF218 domain-containing protein</fullName>
    </submittedName>
</protein>
<dbReference type="GO" id="GO:0005886">
    <property type="term" value="C:plasma membrane"/>
    <property type="evidence" value="ECO:0007669"/>
    <property type="project" value="TreeGrafter"/>
</dbReference>
<dbReference type="AlphaFoldDB" id="A0A2V2YVK4"/>
<evidence type="ECO:0000313" key="2">
    <source>
        <dbReference type="EMBL" id="PWV94472.1"/>
    </source>
</evidence>
<keyword evidence="3" id="KW-1185">Reference proteome</keyword>
<dbReference type="Pfam" id="PF02698">
    <property type="entry name" value="DUF218"/>
    <property type="match status" value="1"/>
</dbReference>
<accession>A0A2V2YVK4</accession>
<evidence type="ECO:0000313" key="3">
    <source>
        <dbReference type="Proteomes" id="UP000246635"/>
    </source>
</evidence>
<dbReference type="EMBL" id="QGTQ01000030">
    <property type="protein sequence ID" value="PWV94472.1"/>
    <property type="molecule type" value="Genomic_DNA"/>
</dbReference>
<dbReference type="InterPro" id="IPR051599">
    <property type="entry name" value="Cell_Envelope_Assoc"/>
</dbReference>
<comment type="caution">
    <text evidence="2">The sequence shown here is derived from an EMBL/GenBank/DDBJ whole genome shotgun (WGS) entry which is preliminary data.</text>
</comment>
<evidence type="ECO:0000259" key="1">
    <source>
        <dbReference type="Pfam" id="PF02698"/>
    </source>
</evidence>
<dbReference type="OrthoDB" id="9782395at2"/>
<reference evidence="2 3" key="1">
    <citation type="submission" date="2018-05" db="EMBL/GenBank/DDBJ databases">
        <title>Genomic Encyclopedia of Type Strains, Phase III (KMG-III): the genomes of soil and plant-associated and newly described type strains.</title>
        <authorList>
            <person name="Whitman W."/>
        </authorList>
    </citation>
    <scope>NUCLEOTIDE SEQUENCE [LARGE SCALE GENOMIC DNA]</scope>
    <source>
        <strain evidence="2 3">CECT 5696</strain>
    </source>
</reference>